<dbReference type="InterPro" id="IPR037187">
    <property type="entry name" value="DnaK_N"/>
</dbReference>
<keyword evidence="1" id="KW-0479">Metal-binding</keyword>
<keyword evidence="3" id="KW-0862">Zinc</keyword>
<dbReference type="SUPFAM" id="SSF57716">
    <property type="entry name" value="Glucocorticoid receptor-like (DNA-binding domain)"/>
    <property type="match status" value="1"/>
</dbReference>
<dbReference type="PRINTS" id="PR00618">
    <property type="entry name" value="DKSAZNFINGER"/>
</dbReference>
<comment type="caution">
    <text evidence="6">The sequence shown here is derived from an EMBL/GenBank/DDBJ whole genome shotgun (WGS) entry which is preliminary data.</text>
</comment>
<dbReference type="Proteomes" id="UP001556709">
    <property type="component" value="Unassembled WGS sequence"/>
</dbReference>
<protein>
    <submittedName>
        <fullName evidence="6">TraR/DksA family transcriptional regulator</fullName>
    </submittedName>
</protein>
<dbReference type="InterPro" id="IPR000962">
    <property type="entry name" value="Znf_DskA_TraR"/>
</dbReference>
<evidence type="ECO:0000256" key="4">
    <source>
        <dbReference type="PROSITE-ProRule" id="PRU00510"/>
    </source>
</evidence>
<dbReference type="EMBL" id="JBAKFM010000002">
    <property type="protein sequence ID" value="MEX0468881.1"/>
    <property type="molecule type" value="Genomic_DNA"/>
</dbReference>
<evidence type="ECO:0000256" key="1">
    <source>
        <dbReference type="ARBA" id="ARBA00022723"/>
    </source>
</evidence>
<dbReference type="Gene3D" id="1.20.120.910">
    <property type="entry name" value="DksA, coiled-coil domain"/>
    <property type="match status" value="1"/>
</dbReference>
<organism evidence="6 7">
    <name type="scientific">Spiribacter pallidus</name>
    <dbReference type="NCBI Taxonomy" id="1987936"/>
    <lineage>
        <taxon>Bacteria</taxon>
        <taxon>Pseudomonadati</taxon>
        <taxon>Pseudomonadota</taxon>
        <taxon>Gammaproteobacteria</taxon>
        <taxon>Chromatiales</taxon>
        <taxon>Ectothiorhodospiraceae</taxon>
        <taxon>Spiribacter</taxon>
    </lineage>
</organism>
<gene>
    <name evidence="6" type="ORF">V6X73_03930</name>
</gene>
<feature type="domain" description="Zinc finger DksA/TraR C4-type" evidence="5">
    <location>
        <begin position="87"/>
        <end position="122"/>
    </location>
</feature>
<dbReference type="InterPro" id="IPR020460">
    <property type="entry name" value="Znf_C4-type_bac"/>
</dbReference>
<evidence type="ECO:0000313" key="6">
    <source>
        <dbReference type="EMBL" id="MEX0468881.1"/>
    </source>
</evidence>
<dbReference type="SUPFAM" id="SSF109635">
    <property type="entry name" value="DnaK suppressor protein DksA, alpha-hairpin domain"/>
    <property type="match status" value="1"/>
</dbReference>
<sequence length="130" mass="14404">MESHLDAAQRDRLRQMLEAQRATLRETLRGEVLAADILRAEDIADRVRDPGDEAVVDLLADLEYADIDRHIGALRATEAALRAWHDGRYGVCADCGGPIPYARLEAYPTASRCIDCQAEYERAGGPTPRL</sequence>
<dbReference type="PANTHER" id="PTHR33823:SF4">
    <property type="entry name" value="GENERAL STRESS PROTEIN 16O"/>
    <property type="match status" value="1"/>
</dbReference>
<evidence type="ECO:0000313" key="7">
    <source>
        <dbReference type="Proteomes" id="UP001556709"/>
    </source>
</evidence>
<accession>A0ABV3TB70</accession>
<name>A0ABV3TB70_9GAMM</name>
<evidence type="ECO:0000256" key="2">
    <source>
        <dbReference type="ARBA" id="ARBA00022771"/>
    </source>
</evidence>
<feature type="zinc finger region" description="dksA C4-type" evidence="4">
    <location>
        <begin position="92"/>
        <end position="116"/>
    </location>
</feature>
<dbReference type="RefSeq" id="WP_367958897.1">
    <property type="nucleotide sequence ID" value="NZ_JBAKFK010000002.1"/>
</dbReference>
<evidence type="ECO:0000256" key="3">
    <source>
        <dbReference type="ARBA" id="ARBA00022833"/>
    </source>
</evidence>
<keyword evidence="7" id="KW-1185">Reference proteome</keyword>
<dbReference type="Pfam" id="PF01258">
    <property type="entry name" value="zf-dskA_traR"/>
    <property type="match status" value="1"/>
</dbReference>
<dbReference type="PROSITE" id="PS51128">
    <property type="entry name" value="ZF_DKSA_2"/>
    <property type="match status" value="1"/>
</dbReference>
<proteinExistence type="predicted"/>
<keyword evidence="2" id="KW-0863">Zinc-finger</keyword>
<reference evidence="6 7" key="1">
    <citation type="submission" date="2024-02" db="EMBL/GenBank/DDBJ databases">
        <title>New especies of Spiribacter isolated from saline water.</title>
        <authorList>
            <person name="Leon M.J."/>
            <person name="De La Haba R."/>
            <person name="Sanchez-Porro C."/>
            <person name="Ventosa A."/>
        </authorList>
    </citation>
    <scope>NUCLEOTIDE SEQUENCE [LARGE SCALE GENOMIC DNA]</scope>
    <source>
        <strain evidence="7">ag22IC6-390</strain>
    </source>
</reference>
<evidence type="ECO:0000259" key="5">
    <source>
        <dbReference type="Pfam" id="PF01258"/>
    </source>
</evidence>
<dbReference type="PANTHER" id="PTHR33823">
    <property type="entry name" value="RNA POLYMERASE-BINDING TRANSCRIPTION FACTOR DKSA-RELATED"/>
    <property type="match status" value="1"/>
</dbReference>